<evidence type="ECO:0000313" key="2">
    <source>
        <dbReference type="EMBL" id="RTQ48956.1"/>
    </source>
</evidence>
<evidence type="ECO:0000256" key="1">
    <source>
        <dbReference type="SAM" id="SignalP"/>
    </source>
</evidence>
<dbReference type="RefSeq" id="WP_126694032.1">
    <property type="nucleotide sequence ID" value="NZ_RXOF01000008.1"/>
</dbReference>
<organism evidence="2 3">
    <name type="scientific">Hymenobacter gummosus</name>
    <dbReference type="NCBI Taxonomy" id="1776032"/>
    <lineage>
        <taxon>Bacteria</taxon>
        <taxon>Pseudomonadati</taxon>
        <taxon>Bacteroidota</taxon>
        <taxon>Cytophagia</taxon>
        <taxon>Cytophagales</taxon>
        <taxon>Hymenobacteraceae</taxon>
        <taxon>Hymenobacter</taxon>
    </lineage>
</organism>
<dbReference type="Proteomes" id="UP000282184">
    <property type="component" value="Unassembled WGS sequence"/>
</dbReference>
<feature type="signal peptide" evidence="1">
    <location>
        <begin position="1"/>
        <end position="20"/>
    </location>
</feature>
<dbReference type="OrthoDB" id="901313at2"/>
<evidence type="ECO:0008006" key="4">
    <source>
        <dbReference type="Google" id="ProtNLM"/>
    </source>
</evidence>
<dbReference type="EMBL" id="RXOF01000008">
    <property type="protein sequence ID" value="RTQ48956.1"/>
    <property type="molecule type" value="Genomic_DNA"/>
</dbReference>
<comment type="caution">
    <text evidence="2">The sequence shown here is derived from an EMBL/GenBank/DDBJ whole genome shotgun (WGS) entry which is preliminary data.</text>
</comment>
<dbReference type="AlphaFoldDB" id="A0A3S0IMM3"/>
<feature type="chain" id="PRO_5018521735" description="Right-handed parallel beta-helix repeat-containing protein" evidence="1">
    <location>
        <begin position="21"/>
        <end position="389"/>
    </location>
</feature>
<protein>
    <recommendedName>
        <fullName evidence="4">Right-handed parallel beta-helix repeat-containing protein</fullName>
    </recommendedName>
</protein>
<proteinExistence type="predicted"/>
<reference evidence="2 3" key="1">
    <citation type="submission" date="2018-12" db="EMBL/GenBank/DDBJ databases">
        <title>Hymenobacter gummosus sp. nov., isolated from a spring.</title>
        <authorList>
            <person name="Nie L."/>
        </authorList>
    </citation>
    <scope>NUCLEOTIDE SEQUENCE [LARGE SCALE GENOMIC DNA]</scope>
    <source>
        <strain evidence="2 3">KCTC 52166</strain>
    </source>
</reference>
<accession>A0A3S0IMM3</accession>
<keyword evidence="3" id="KW-1185">Reference proteome</keyword>
<name>A0A3S0IMM3_9BACT</name>
<gene>
    <name evidence="2" type="ORF">EJV47_15295</name>
</gene>
<evidence type="ECO:0000313" key="3">
    <source>
        <dbReference type="Proteomes" id="UP000282184"/>
    </source>
</evidence>
<keyword evidence="1" id="KW-0732">Signal</keyword>
<sequence length="389" mass="42607">MLRLLVTLMLAACLVLPATRSDQGPSAATLVIRRGGTYSGTFRSLDSGRPCVRIATTEPVVLDSCVFEGAGTLVECQLAGARLTIRRCVGRGLPPTKDQTPRGRFLTVSEARSVRVEQCLLEQTSGIYVYKWSGDGSPRQTLKVLGNRVRNIDGRYRDGGGLTVSFVGLNQVRGVAGIEIAWNEVISRPDESMVEDNINLYNSSGTPASPIRVHDNYVQGAYPYPAASTKFSGTGMTTDGDGSSALTTTAYVEAYQNQFVSTCNAAMNIAAGHHIRYHHNRLVTSSRLPDGRPLPTTYAATAVFNAYNKPATVFFAHRVDHNVIGYAKPGYRIPLPDRHDLSHENCQPCTDNEHLPNPITLDSERQEWLLWQQKQARRVQVAPLVADAY</sequence>